<evidence type="ECO:0000313" key="5">
    <source>
        <dbReference type="EMBL" id="KPM04065.1"/>
    </source>
</evidence>
<dbReference type="Proteomes" id="UP000616769">
    <property type="component" value="Unassembled WGS sequence"/>
</dbReference>
<dbReference type="SUPFAM" id="SSF81296">
    <property type="entry name" value="E set domains"/>
    <property type="match status" value="2"/>
</dbReference>
<dbReference type="SMART" id="SM00557">
    <property type="entry name" value="IG_FLMN"/>
    <property type="match status" value="2"/>
</dbReference>
<dbReference type="InterPro" id="IPR044801">
    <property type="entry name" value="Filamin"/>
</dbReference>
<dbReference type="PANTHER" id="PTHR38537:SF8">
    <property type="entry name" value="FILAMIN-A"/>
    <property type="match status" value="1"/>
</dbReference>
<keyword evidence="2" id="KW-0677">Repeat</keyword>
<dbReference type="OrthoDB" id="6480301at2759"/>
<dbReference type="Gene3D" id="2.60.40.10">
    <property type="entry name" value="Immunoglobulins"/>
    <property type="match status" value="2"/>
</dbReference>
<evidence type="ECO:0000313" key="7">
    <source>
        <dbReference type="Proteomes" id="UP000070412"/>
    </source>
</evidence>
<dbReference type="AlphaFoldDB" id="A0A132A0J1"/>
<dbReference type="PANTHER" id="PTHR38537">
    <property type="entry name" value="JITTERBUG, ISOFORM N"/>
    <property type="match status" value="1"/>
</dbReference>
<dbReference type="Pfam" id="PF00630">
    <property type="entry name" value="Filamin"/>
    <property type="match status" value="2"/>
</dbReference>
<evidence type="ECO:0000313" key="4">
    <source>
        <dbReference type="EMBL" id="KAF7496628.1"/>
    </source>
</evidence>
<reference evidence="4" key="3">
    <citation type="submission" date="2020-01" db="EMBL/GenBank/DDBJ databases">
        <authorList>
            <person name="Korhonen P.K.K."/>
            <person name="Guangxu M.G."/>
            <person name="Wang T.W."/>
            <person name="Stroehlein A.J.S."/>
            <person name="Young N.D."/>
            <person name="Ang C.-S.A."/>
            <person name="Fernando D.W.F."/>
            <person name="Lu H.L."/>
            <person name="Taylor S.T."/>
            <person name="Ehtesham M.E.M."/>
            <person name="Najaraj S.H.N."/>
            <person name="Harsha G.H.G."/>
            <person name="Madugundu A.M."/>
            <person name="Renuse S.R."/>
            <person name="Holt D.H."/>
            <person name="Pandey A.P."/>
            <person name="Papenfuss A.P."/>
            <person name="Gasser R.B.G."/>
            <person name="Fischer K.F."/>
        </authorList>
    </citation>
    <scope>NUCLEOTIDE SEQUENCE</scope>
    <source>
        <strain evidence="4">SSS_KF_BRIS2020</strain>
    </source>
</reference>
<proteinExistence type="inferred from homology"/>
<accession>A0A132A0J1</accession>
<dbReference type="Proteomes" id="UP000070412">
    <property type="component" value="Unassembled WGS sequence"/>
</dbReference>
<dbReference type="EnsemblMetazoa" id="SSS_8779s_mrna">
    <property type="protein sequence ID" value="KAF7496628.1"/>
    <property type="gene ID" value="SSS_8779"/>
</dbReference>
<organism evidence="5 8">
    <name type="scientific">Sarcoptes scabiei</name>
    <name type="common">Itch mite</name>
    <name type="synonym">Acarus scabiei</name>
    <dbReference type="NCBI Taxonomy" id="52283"/>
    <lineage>
        <taxon>Eukaryota</taxon>
        <taxon>Metazoa</taxon>
        <taxon>Ecdysozoa</taxon>
        <taxon>Arthropoda</taxon>
        <taxon>Chelicerata</taxon>
        <taxon>Arachnida</taxon>
        <taxon>Acari</taxon>
        <taxon>Acariformes</taxon>
        <taxon>Sarcoptiformes</taxon>
        <taxon>Astigmata</taxon>
        <taxon>Psoroptidia</taxon>
        <taxon>Sarcoptoidea</taxon>
        <taxon>Sarcoptidae</taxon>
        <taxon>Sarcoptinae</taxon>
        <taxon>Sarcoptes</taxon>
    </lineage>
</organism>
<dbReference type="EMBL" id="WVUK01000003">
    <property type="protein sequence ID" value="KAF7496628.1"/>
    <property type="molecule type" value="Genomic_DNA"/>
</dbReference>
<dbReference type="InterPro" id="IPR013783">
    <property type="entry name" value="Ig-like_fold"/>
</dbReference>
<dbReference type="InterPro" id="IPR017868">
    <property type="entry name" value="Filamin/ABP280_repeat-like"/>
</dbReference>
<dbReference type="InterPro" id="IPR001298">
    <property type="entry name" value="Filamin/ABP280_rpt"/>
</dbReference>
<evidence type="ECO:0000313" key="6">
    <source>
        <dbReference type="EnsemblMetazoa" id="KAF7496628.1"/>
    </source>
</evidence>
<dbReference type="VEuPathDB" id="VectorBase:SSCA008249"/>
<reference evidence="7" key="2">
    <citation type="journal article" date="2020" name="PLoS Negl. Trop. Dis.">
        <title>High-quality nuclear genome for Sarcoptes scabiei-A critical resource for a neglected parasite.</title>
        <authorList>
            <person name="Korhonen P.K."/>
            <person name="Gasser R.B."/>
            <person name="Ma G."/>
            <person name="Wang T."/>
            <person name="Stroehlein A.J."/>
            <person name="Young N.D."/>
            <person name="Ang C.S."/>
            <person name="Fernando D.D."/>
            <person name="Lu H.C."/>
            <person name="Taylor S."/>
            <person name="Reynolds S.L."/>
            <person name="Mofiz E."/>
            <person name="Najaraj S.H."/>
            <person name="Gowda H."/>
            <person name="Madugundu A."/>
            <person name="Renuse S."/>
            <person name="Holt D."/>
            <person name="Pandey A."/>
            <person name="Papenfuss A.T."/>
            <person name="Fischer K."/>
        </authorList>
    </citation>
    <scope>NUCLEOTIDE SEQUENCE [LARGE SCALE GENOMIC DNA]</scope>
</reference>
<keyword evidence="7" id="KW-1185">Reference proteome</keyword>
<evidence type="ECO:0000256" key="3">
    <source>
        <dbReference type="PROSITE-ProRule" id="PRU00087"/>
    </source>
</evidence>
<dbReference type="GO" id="GO:0051015">
    <property type="term" value="F:actin filament binding"/>
    <property type="evidence" value="ECO:0007669"/>
    <property type="project" value="InterPro"/>
</dbReference>
<sequence>MGDIDINKIKVFGAYLDRSSGRNPMTGKKCPILIKSEDANITKNKLRESLTCTVDGPTKPEVIWSTVADQEPDFDERTLVAYFVPIKPGKHKLTIRCNGKKLPSTPFEYEVSGEAIDLSKLLEKVTVHGRGHELGKAFTHNQFVVDCSKLQPPVGTLKVHVKGPDRASANLNIIDNENGTFTIRYKPTSPGTYTMQVKIADCHIPGSPFSVRVTEFLSS</sequence>
<feature type="repeat" description="Filamin" evidence="3">
    <location>
        <begin position="123"/>
        <end position="213"/>
    </location>
</feature>
<evidence type="ECO:0000313" key="8">
    <source>
        <dbReference type="Proteomes" id="UP000616769"/>
    </source>
</evidence>
<protein>
    <submittedName>
        <fullName evidence="5">Filamin repeat containing protein 2</fullName>
    </submittedName>
    <submittedName>
        <fullName evidence="4">Filamin-C</fullName>
    </submittedName>
</protein>
<dbReference type="PROSITE" id="PS50194">
    <property type="entry name" value="FILAMIN_REPEAT"/>
    <property type="match status" value="2"/>
</dbReference>
<dbReference type="GO" id="GO:0030036">
    <property type="term" value="P:actin cytoskeleton organization"/>
    <property type="evidence" value="ECO:0007669"/>
    <property type="project" value="InterPro"/>
</dbReference>
<evidence type="ECO:0000256" key="1">
    <source>
        <dbReference type="ARBA" id="ARBA00009238"/>
    </source>
</evidence>
<reference evidence="5 8" key="1">
    <citation type="journal article" date="2015" name="Parasit. Vectors">
        <title>Draft genome of the scabies mite.</title>
        <authorList>
            <person name="Rider S.D.Jr."/>
            <person name="Morgan M.S."/>
            <person name="Arlian L.G."/>
        </authorList>
    </citation>
    <scope>NUCLEOTIDE SEQUENCE [LARGE SCALE GENOMIC DNA]</scope>
    <source>
        <strain evidence="5">Arlian Lab</strain>
    </source>
</reference>
<dbReference type="EMBL" id="JXLN01007235">
    <property type="protein sequence ID" value="KPM04065.1"/>
    <property type="molecule type" value="Genomic_DNA"/>
</dbReference>
<name>A0A132A0J1_SARSC</name>
<evidence type="ECO:0000256" key="2">
    <source>
        <dbReference type="ARBA" id="ARBA00022737"/>
    </source>
</evidence>
<reference evidence="6" key="4">
    <citation type="submission" date="2022-06" db="UniProtKB">
        <authorList>
            <consortium name="EnsemblMetazoa"/>
        </authorList>
    </citation>
    <scope>IDENTIFICATION</scope>
</reference>
<dbReference type="OMA" id="CEANIEC"/>
<dbReference type="InterPro" id="IPR014756">
    <property type="entry name" value="Ig_E-set"/>
</dbReference>
<feature type="repeat" description="Filamin" evidence="3">
    <location>
        <begin position="1"/>
        <end position="111"/>
    </location>
</feature>
<gene>
    <name evidence="5" type="ORF">QR98_0025040</name>
    <name evidence="4" type="ORF">SSS_8779</name>
</gene>
<comment type="similarity">
    <text evidence="1">Belongs to the filamin family.</text>
</comment>